<keyword evidence="2" id="KW-1185">Reference proteome</keyword>
<dbReference type="Proteomes" id="UP000026915">
    <property type="component" value="Chromosome 3"/>
</dbReference>
<accession>A0A061FV77</accession>
<dbReference type="EMBL" id="CM001881">
    <property type="protein sequence ID" value="EOY21450.1"/>
    <property type="molecule type" value="Genomic_DNA"/>
</dbReference>
<sequence length="90" mass="10673">MWGVPDQSTPLQPCHGNNKCKHVTNEFYSNYYKTWSWVEGYAVPIHPVRHPNDWEISPDVKQIAFCQYLGKVKQKDLKRRRIPSIEEDSR</sequence>
<gene>
    <name evidence="1" type="ORF">TCM_013011</name>
</gene>
<dbReference type="Gramene" id="EOY21450">
    <property type="protein sequence ID" value="EOY21450"/>
    <property type="gene ID" value="TCM_013011"/>
</dbReference>
<reference evidence="1 2" key="1">
    <citation type="journal article" date="2013" name="Genome Biol.">
        <title>The genome sequence of the most widely cultivated cacao type and its use to identify candidate genes regulating pod color.</title>
        <authorList>
            <person name="Motamayor J.C."/>
            <person name="Mockaitis K."/>
            <person name="Schmutz J."/>
            <person name="Haiminen N."/>
            <person name="Iii D.L."/>
            <person name="Cornejo O."/>
            <person name="Findley S.D."/>
            <person name="Zheng P."/>
            <person name="Utro F."/>
            <person name="Royaert S."/>
            <person name="Saski C."/>
            <person name="Jenkins J."/>
            <person name="Podicheti R."/>
            <person name="Zhao M."/>
            <person name="Scheffler B.E."/>
            <person name="Stack J.C."/>
            <person name="Feltus F.A."/>
            <person name="Mustiga G.M."/>
            <person name="Amores F."/>
            <person name="Phillips W."/>
            <person name="Marelli J.P."/>
            <person name="May G.D."/>
            <person name="Shapiro H."/>
            <person name="Ma J."/>
            <person name="Bustamante C.D."/>
            <person name="Schnell R.J."/>
            <person name="Main D."/>
            <person name="Gilbert D."/>
            <person name="Parida L."/>
            <person name="Kuhn D.N."/>
        </authorList>
    </citation>
    <scope>NUCLEOTIDE SEQUENCE [LARGE SCALE GENOMIC DNA]</scope>
    <source>
        <strain evidence="2">cv. Matina 1-6</strain>
    </source>
</reference>
<dbReference type="HOGENOM" id="CLU_180383_0_0_1"/>
<evidence type="ECO:0000313" key="2">
    <source>
        <dbReference type="Proteomes" id="UP000026915"/>
    </source>
</evidence>
<dbReference type="AlphaFoldDB" id="A0A061FV77"/>
<organism evidence="1 2">
    <name type="scientific">Theobroma cacao</name>
    <name type="common">Cacao</name>
    <name type="synonym">Cocoa</name>
    <dbReference type="NCBI Taxonomy" id="3641"/>
    <lineage>
        <taxon>Eukaryota</taxon>
        <taxon>Viridiplantae</taxon>
        <taxon>Streptophyta</taxon>
        <taxon>Embryophyta</taxon>
        <taxon>Tracheophyta</taxon>
        <taxon>Spermatophyta</taxon>
        <taxon>Magnoliopsida</taxon>
        <taxon>eudicotyledons</taxon>
        <taxon>Gunneridae</taxon>
        <taxon>Pentapetalae</taxon>
        <taxon>rosids</taxon>
        <taxon>malvids</taxon>
        <taxon>Malvales</taxon>
        <taxon>Malvaceae</taxon>
        <taxon>Byttnerioideae</taxon>
        <taxon>Theobroma</taxon>
    </lineage>
</organism>
<dbReference type="InParanoid" id="A0A061FV77"/>
<evidence type="ECO:0000313" key="1">
    <source>
        <dbReference type="EMBL" id="EOY21450.1"/>
    </source>
</evidence>
<proteinExistence type="predicted"/>
<protein>
    <submittedName>
        <fullName evidence="1">Uncharacterized protein</fullName>
    </submittedName>
</protein>
<name>A0A061FV77_THECC</name>